<dbReference type="GO" id="GO:0044874">
    <property type="term" value="P:lipoprotein localization to outer membrane"/>
    <property type="evidence" value="ECO:0007669"/>
    <property type="project" value="TreeGrafter"/>
</dbReference>
<dbReference type="PANTHER" id="PTHR35869">
    <property type="entry name" value="OUTER-MEMBRANE LIPOPROTEIN CARRIER PROTEIN"/>
    <property type="match status" value="1"/>
</dbReference>
<accession>X1A447</accession>
<dbReference type="Pfam" id="PF03548">
    <property type="entry name" value="LolA"/>
    <property type="match status" value="1"/>
</dbReference>
<evidence type="ECO:0000313" key="1">
    <source>
        <dbReference type="EMBL" id="GAG76900.1"/>
    </source>
</evidence>
<dbReference type="AlphaFoldDB" id="X1A447"/>
<feature type="non-terminal residue" evidence="1">
    <location>
        <position position="116"/>
    </location>
</feature>
<comment type="caution">
    <text evidence="1">The sequence shown here is derived from an EMBL/GenBank/DDBJ whole genome shotgun (WGS) entry which is preliminary data.</text>
</comment>
<dbReference type="SUPFAM" id="SSF89392">
    <property type="entry name" value="Prokaryotic lipoproteins and lipoprotein localization factors"/>
    <property type="match status" value="1"/>
</dbReference>
<dbReference type="InterPro" id="IPR004564">
    <property type="entry name" value="OM_lipoprot_carrier_LolA-like"/>
</dbReference>
<dbReference type="EMBL" id="BART01013419">
    <property type="protein sequence ID" value="GAG76900.1"/>
    <property type="molecule type" value="Genomic_DNA"/>
</dbReference>
<dbReference type="InterPro" id="IPR029046">
    <property type="entry name" value="LolA/LolB/LppX"/>
</dbReference>
<dbReference type="Gene3D" id="2.50.20.10">
    <property type="entry name" value="Lipoprotein localisation LolA/LolB/LppX"/>
    <property type="match status" value="1"/>
</dbReference>
<name>X1A447_9ZZZZ</name>
<dbReference type="CDD" id="cd16325">
    <property type="entry name" value="LolA"/>
    <property type="match status" value="1"/>
</dbReference>
<sequence>MLGLLHFNAYQAKFKQWPQSGRAGNITPSEGTVSLARPGRFRWETRTPTHQILLVSGNQLTIYDVDLMQVTLQKLPPQGIFNPAVLLSATPKVLASRFIITRVHQAGLDDAFILKP</sequence>
<gene>
    <name evidence="1" type="ORF">S01H4_27447</name>
</gene>
<reference evidence="1" key="1">
    <citation type="journal article" date="2014" name="Front. Microbiol.">
        <title>High frequency of phylogenetically diverse reductive dehalogenase-homologous genes in deep subseafloor sedimentary metagenomes.</title>
        <authorList>
            <person name="Kawai M."/>
            <person name="Futagami T."/>
            <person name="Toyoda A."/>
            <person name="Takaki Y."/>
            <person name="Nishi S."/>
            <person name="Hori S."/>
            <person name="Arai W."/>
            <person name="Tsubouchi T."/>
            <person name="Morono Y."/>
            <person name="Uchiyama I."/>
            <person name="Ito T."/>
            <person name="Fujiyama A."/>
            <person name="Inagaki F."/>
            <person name="Takami H."/>
        </authorList>
    </citation>
    <scope>NUCLEOTIDE SEQUENCE</scope>
    <source>
        <strain evidence="1">Expedition CK06-06</strain>
    </source>
</reference>
<protein>
    <recommendedName>
        <fullName evidence="2">Outer membrane lipoprotein carrier protein LolA</fullName>
    </recommendedName>
</protein>
<dbReference type="GO" id="GO:0042953">
    <property type="term" value="P:lipoprotein transport"/>
    <property type="evidence" value="ECO:0007669"/>
    <property type="project" value="TreeGrafter"/>
</dbReference>
<evidence type="ECO:0008006" key="2">
    <source>
        <dbReference type="Google" id="ProtNLM"/>
    </source>
</evidence>
<dbReference type="PANTHER" id="PTHR35869:SF1">
    <property type="entry name" value="OUTER-MEMBRANE LIPOPROTEIN CARRIER PROTEIN"/>
    <property type="match status" value="1"/>
</dbReference>
<organism evidence="1">
    <name type="scientific">marine sediment metagenome</name>
    <dbReference type="NCBI Taxonomy" id="412755"/>
    <lineage>
        <taxon>unclassified sequences</taxon>
        <taxon>metagenomes</taxon>
        <taxon>ecological metagenomes</taxon>
    </lineage>
</organism>
<proteinExistence type="predicted"/>
<dbReference type="GO" id="GO:0030288">
    <property type="term" value="C:outer membrane-bounded periplasmic space"/>
    <property type="evidence" value="ECO:0007669"/>
    <property type="project" value="TreeGrafter"/>
</dbReference>